<dbReference type="AlphaFoldDB" id="A0A419F3Z3"/>
<dbReference type="Gene3D" id="3.20.10.10">
    <property type="entry name" value="D-amino Acid Aminotransferase, subunit A, domain 2"/>
    <property type="match status" value="1"/>
</dbReference>
<evidence type="ECO:0000256" key="5">
    <source>
        <dbReference type="ARBA" id="ARBA00009320"/>
    </source>
</evidence>
<evidence type="ECO:0000313" key="13">
    <source>
        <dbReference type="EMBL" id="RJP73152.1"/>
    </source>
</evidence>
<evidence type="ECO:0000256" key="9">
    <source>
        <dbReference type="ARBA" id="ARBA00048798"/>
    </source>
</evidence>
<proteinExistence type="inferred from homology"/>
<dbReference type="InterPro" id="IPR050571">
    <property type="entry name" value="Class-IV_PLP-Dep_Aminotrnsfr"/>
</dbReference>
<accession>A0A419F3Z3</accession>
<dbReference type="GO" id="GO:0004084">
    <property type="term" value="F:branched-chain-amino-acid transaminase activity"/>
    <property type="evidence" value="ECO:0007669"/>
    <property type="project" value="UniProtKB-EC"/>
</dbReference>
<evidence type="ECO:0000313" key="14">
    <source>
        <dbReference type="Proteomes" id="UP000285961"/>
    </source>
</evidence>
<dbReference type="InterPro" id="IPR018300">
    <property type="entry name" value="Aminotrans_IV_CS"/>
</dbReference>
<organism evidence="13 14">
    <name type="scientific">Candidatus Abyssobacteria bacterium SURF_17</name>
    <dbReference type="NCBI Taxonomy" id="2093361"/>
    <lineage>
        <taxon>Bacteria</taxon>
        <taxon>Pseudomonadati</taxon>
        <taxon>Candidatus Hydrogenedentota</taxon>
        <taxon>Candidatus Abyssobacteria</taxon>
    </lineage>
</organism>
<dbReference type="FunFam" id="3.20.10.10:FF:000002">
    <property type="entry name" value="D-alanine aminotransferase"/>
    <property type="match status" value="1"/>
</dbReference>
<evidence type="ECO:0000256" key="12">
    <source>
        <dbReference type="RuleBase" id="RU004516"/>
    </source>
</evidence>
<evidence type="ECO:0000256" key="6">
    <source>
        <dbReference type="ARBA" id="ARBA00013053"/>
    </source>
</evidence>
<reference evidence="13 14" key="1">
    <citation type="journal article" date="2017" name="ISME J.">
        <title>Energy and carbon metabolisms in a deep terrestrial subsurface fluid microbial community.</title>
        <authorList>
            <person name="Momper L."/>
            <person name="Jungbluth S.P."/>
            <person name="Lee M.D."/>
            <person name="Amend J.P."/>
        </authorList>
    </citation>
    <scope>NUCLEOTIDE SEQUENCE [LARGE SCALE GENOMIC DNA]</scope>
    <source>
        <strain evidence="13">SURF_17</strain>
    </source>
</reference>
<evidence type="ECO:0000256" key="11">
    <source>
        <dbReference type="RuleBase" id="RU004106"/>
    </source>
</evidence>
<dbReference type="EMBL" id="QZKI01000031">
    <property type="protein sequence ID" value="RJP73152.1"/>
    <property type="molecule type" value="Genomic_DNA"/>
</dbReference>
<dbReference type="PANTHER" id="PTHR42743:SF11">
    <property type="entry name" value="AMINODEOXYCHORISMATE LYASE"/>
    <property type="match status" value="1"/>
</dbReference>
<dbReference type="InterPro" id="IPR043131">
    <property type="entry name" value="BCAT-like_N"/>
</dbReference>
<evidence type="ECO:0000256" key="4">
    <source>
        <dbReference type="ARBA" id="ARBA00005072"/>
    </source>
</evidence>
<comment type="similarity">
    <text evidence="5 11">Belongs to the class-IV pyridoxal-phosphate-dependent aminotransferase family.</text>
</comment>
<keyword evidence="13" id="KW-0808">Transferase</keyword>
<dbReference type="GO" id="GO:0008652">
    <property type="term" value="P:amino acid biosynthetic process"/>
    <property type="evidence" value="ECO:0007669"/>
    <property type="project" value="UniProtKB-ARBA"/>
</dbReference>
<comment type="caution">
    <text evidence="13">The sequence shown here is derived from an EMBL/GenBank/DDBJ whole genome shotgun (WGS) entry which is preliminary data.</text>
</comment>
<comment type="catalytic activity">
    <reaction evidence="8">
        <text>L-valine + 2-oxoglutarate = 3-methyl-2-oxobutanoate + L-glutamate</text>
        <dbReference type="Rhea" id="RHEA:24813"/>
        <dbReference type="ChEBI" id="CHEBI:11851"/>
        <dbReference type="ChEBI" id="CHEBI:16810"/>
        <dbReference type="ChEBI" id="CHEBI:29985"/>
        <dbReference type="ChEBI" id="CHEBI:57762"/>
        <dbReference type="EC" id="2.6.1.42"/>
    </reaction>
</comment>
<comment type="pathway">
    <text evidence="2">Amino-acid biosynthesis; L-isoleucine biosynthesis; L-isoleucine from 2-oxobutanoate: step 4/4.</text>
</comment>
<keyword evidence="7 12" id="KW-0663">Pyridoxal phosphate</keyword>
<evidence type="ECO:0000256" key="1">
    <source>
        <dbReference type="ARBA" id="ARBA00001933"/>
    </source>
</evidence>
<keyword evidence="13" id="KW-0032">Aminotransferase</keyword>
<gene>
    <name evidence="13" type="ORF">C4532_04855</name>
</gene>
<comment type="catalytic activity">
    <reaction evidence="10">
        <text>L-leucine + 2-oxoglutarate = 4-methyl-2-oxopentanoate + L-glutamate</text>
        <dbReference type="Rhea" id="RHEA:18321"/>
        <dbReference type="ChEBI" id="CHEBI:16810"/>
        <dbReference type="ChEBI" id="CHEBI:17865"/>
        <dbReference type="ChEBI" id="CHEBI:29985"/>
        <dbReference type="ChEBI" id="CHEBI:57427"/>
        <dbReference type="EC" id="2.6.1.42"/>
    </reaction>
</comment>
<dbReference type="Gene3D" id="3.30.470.10">
    <property type="match status" value="1"/>
</dbReference>
<comment type="catalytic activity">
    <reaction evidence="9">
        <text>L-isoleucine + 2-oxoglutarate = (S)-3-methyl-2-oxopentanoate + L-glutamate</text>
        <dbReference type="Rhea" id="RHEA:24801"/>
        <dbReference type="ChEBI" id="CHEBI:16810"/>
        <dbReference type="ChEBI" id="CHEBI:29985"/>
        <dbReference type="ChEBI" id="CHEBI:35146"/>
        <dbReference type="ChEBI" id="CHEBI:58045"/>
        <dbReference type="EC" id="2.6.1.42"/>
    </reaction>
</comment>
<comment type="pathway">
    <text evidence="4">Amino-acid biosynthesis; L-leucine biosynthesis; L-leucine from 3-methyl-2-oxobutanoate: step 4/4.</text>
</comment>
<name>A0A419F3Z3_9BACT</name>
<dbReference type="Pfam" id="PF01063">
    <property type="entry name" value="Aminotran_4"/>
    <property type="match status" value="1"/>
</dbReference>
<dbReference type="EC" id="2.6.1.42" evidence="6"/>
<evidence type="ECO:0000256" key="10">
    <source>
        <dbReference type="ARBA" id="ARBA00049229"/>
    </source>
</evidence>
<dbReference type="InterPro" id="IPR036038">
    <property type="entry name" value="Aminotransferase-like"/>
</dbReference>
<evidence type="ECO:0000256" key="3">
    <source>
        <dbReference type="ARBA" id="ARBA00004931"/>
    </source>
</evidence>
<dbReference type="PROSITE" id="PS00770">
    <property type="entry name" value="AA_TRANSFER_CLASS_4"/>
    <property type="match status" value="1"/>
</dbReference>
<comment type="pathway">
    <text evidence="3">Amino-acid biosynthesis; L-valine biosynthesis; L-valine from pyruvate: step 4/4.</text>
</comment>
<evidence type="ECO:0000256" key="2">
    <source>
        <dbReference type="ARBA" id="ARBA00004824"/>
    </source>
</evidence>
<sequence>MGSLRLCGLFLKKKERGPVGHQNLIYLNERFVPEAEARVSVFDRGFLYGDGVFETLRAYGGRIFRLNEHMRRLEQSASLIGLRLPQADQLADVCRQLIERNGAEDAMLRMSVTRGPAVGGIGIARAGEPTIVAFVRPPMPLPSDAYTRGVSARIVAVRRNSSQALDARIKSMNFLNSILARAEAETAGAYEAILLNHSGHIAEASTANVFFATEKRLITPSADSDILPGITRAAVLDMAEAMGMPCEERGIKPSELSELRECFLTSSGVELLPVTEIDGGAVGAGAPGPVYERLHQAYRELVRRE</sequence>
<dbReference type="Proteomes" id="UP000285961">
    <property type="component" value="Unassembled WGS sequence"/>
</dbReference>
<protein>
    <recommendedName>
        <fullName evidence="6">branched-chain-amino-acid transaminase</fullName>
        <ecNumber evidence="6">2.6.1.42</ecNumber>
    </recommendedName>
</protein>
<dbReference type="InterPro" id="IPR043132">
    <property type="entry name" value="BCAT-like_C"/>
</dbReference>
<dbReference type="InterPro" id="IPR001544">
    <property type="entry name" value="Aminotrans_IV"/>
</dbReference>
<dbReference type="SUPFAM" id="SSF56752">
    <property type="entry name" value="D-aminoacid aminotransferase-like PLP-dependent enzymes"/>
    <property type="match status" value="1"/>
</dbReference>
<evidence type="ECO:0000256" key="7">
    <source>
        <dbReference type="ARBA" id="ARBA00022898"/>
    </source>
</evidence>
<dbReference type="GO" id="GO:0046394">
    <property type="term" value="P:carboxylic acid biosynthetic process"/>
    <property type="evidence" value="ECO:0007669"/>
    <property type="project" value="UniProtKB-ARBA"/>
</dbReference>
<comment type="cofactor">
    <cofactor evidence="1 12">
        <name>pyridoxal 5'-phosphate</name>
        <dbReference type="ChEBI" id="CHEBI:597326"/>
    </cofactor>
</comment>
<evidence type="ECO:0000256" key="8">
    <source>
        <dbReference type="ARBA" id="ARBA00048212"/>
    </source>
</evidence>
<dbReference type="GO" id="GO:0005829">
    <property type="term" value="C:cytosol"/>
    <property type="evidence" value="ECO:0007669"/>
    <property type="project" value="TreeGrafter"/>
</dbReference>
<dbReference type="PANTHER" id="PTHR42743">
    <property type="entry name" value="AMINO-ACID AMINOTRANSFERASE"/>
    <property type="match status" value="1"/>
</dbReference>